<evidence type="ECO:0000313" key="1">
    <source>
        <dbReference type="EMBL" id="GAH31284.1"/>
    </source>
</evidence>
<accession>X1FPH9</accession>
<comment type="caution">
    <text evidence="1">The sequence shown here is derived from an EMBL/GenBank/DDBJ whole genome shotgun (WGS) entry which is preliminary data.</text>
</comment>
<reference evidence="1" key="1">
    <citation type="journal article" date="2014" name="Front. Microbiol.">
        <title>High frequency of phylogenetically diverse reductive dehalogenase-homologous genes in deep subseafloor sedimentary metagenomes.</title>
        <authorList>
            <person name="Kawai M."/>
            <person name="Futagami T."/>
            <person name="Toyoda A."/>
            <person name="Takaki Y."/>
            <person name="Nishi S."/>
            <person name="Hori S."/>
            <person name="Arai W."/>
            <person name="Tsubouchi T."/>
            <person name="Morono Y."/>
            <person name="Uchiyama I."/>
            <person name="Ito T."/>
            <person name="Fujiyama A."/>
            <person name="Inagaki F."/>
            <person name="Takami H."/>
        </authorList>
    </citation>
    <scope>NUCLEOTIDE SEQUENCE</scope>
    <source>
        <strain evidence="1">Expedition CK06-06</strain>
    </source>
</reference>
<dbReference type="EMBL" id="BARU01001526">
    <property type="protein sequence ID" value="GAH31284.1"/>
    <property type="molecule type" value="Genomic_DNA"/>
</dbReference>
<organism evidence="1">
    <name type="scientific">marine sediment metagenome</name>
    <dbReference type="NCBI Taxonomy" id="412755"/>
    <lineage>
        <taxon>unclassified sequences</taxon>
        <taxon>metagenomes</taxon>
        <taxon>ecological metagenomes</taxon>
    </lineage>
</organism>
<proteinExistence type="predicted"/>
<name>X1FPH9_9ZZZZ</name>
<gene>
    <name evidence="1" type="ORF">S03H2_03972</name>
</gene>
<protein>
    <submittedName>
        <fullName evidence="1">Uncharacterized protein</fullName>
    </submittedName>
</protein>
<dbReference type="AlphaFoldDB" id="X1FPH9"/>
<sequence>MDCELCQLINGNTITKKYYSNLLITVVECKTCRVPMLVLNRHSMRPTNVELAKIITKSGEIGNEVFGEGEYIVDRDQRCIKDHLHWHIRKK</sequence>